<dbReference type="AlphaFoldDB" id="A0AAV0AJA7"/>
<dbReference type="GO" id="GO:0003676">
    <property type="term" value="F:nucleic acid binding"/>
    <property type="evidence" value="ECO:0007669"/>
    <property type="project" value="InterPro"/>
</dbReference>
<dbReference type="Gene3D" id="3.30.420.10">
    <property type="entry name" value="Ribonuclease H-like superfamily/Ribonuclease H"/>
    <property type="match status" value="1"/>
</dbReference>
<organism evidence="1 2">
    <name type="scientific">Phakopsora pachyrhizi</name>
    <name type="common">Asian soybean rust disease fungus</name>
    <dbReference type="NCBI Taxonomy" id="170000"/>
    <lineage>
        <taxon>Eukaryota</taxon>
        <taxon>Fungi</taxon>
        <taxon>Dikarya</taxon>
        <taxon>Basidiomycota</taxon>
        <taxon>Pucciniomycotina</taxon>
        <taxon>Pucciniomycetes</taxon>
        <taxon>Pucciniales</taxon>
        <taxon>Phakopsoraceae</taxon>
        <taxon>Phakopsora</taxon>
    </lineage>
</organism>
<evidence type="ECO:0000313" key="2">
    <source>
        <dbReference type="Proteomes" id="UP001153365"/>
    </source>
</evidence>
<dbReference type="InterPro" id="IPR036397">
    <property type="entry name" value="RNaseH_sf"/>
</dbReference>
<accession>A0AAV0AJA7</accession>
<gene>
    <name evidence="1" type="ORF">PPACK8108_LOCUS3089</name>
</gene>
<dbReference type="EMBL" id="CALTRL010000545">
    <property type="protein sequence ID" value="CAH7668568.1"/>
    <property type="molecule type" value="Genomic_DNA"/>
</dbReference>
<keyword evidence="2" id="KW-1185">Reference proteome</keyword>
<name>A0AAV0AJA7_PHAPC</name>
<dbReference type="PANTHER" id="PTHR48475:SF1">
    <property type="entry name" value="RNASE H TYPE-1 DOMAIN-CONTAINING PROTEIN"/>
    <property type="match status" value="1"/>
</dbReference>
<evidence type="ECO:0000313" key="1">
    <source>
        <dbReference type="EMBL" id="CAH7668568.1"/>
    </source>
</evidence>
<dbReference type="PANTHER" id="PTHR48475">
    <property type="entry name" value="RIBONUCLEASE H"/>
    <property type="match status" value="1"/>
</dbReference>
<sequence length="404" mass="44920">MKIDSVTTGQRGHQVIKDVLVKMCGESGAKWEEKLPLALFADRISTKRTTGYSPYELMFCQPAVLPVDVEMEMYLGIDWEEVRTTEELLTGRMEQLARKKEVLELGYKRMMEARAKLVWYWDSRMAHRLREPLAPGDMVLAYNKSLEDQWGKLFHNRWNGPYRVVEQAPGKSYVLEELDGTRMARRFAAAHIKKFYSRGDRSQDQEEKEGVEEPGFLGRVIPERNRASGGWTGLGRVIKPEPGFWVLDRVLPERNRASGGQAGPGQVIPVGGQNMTPGDILPGVQKSCQIFDSCPGSGTMQGVLDWMRAGLPEDRGHKEDGYGWSRGNGMEGWQVAVVAGGGCGGGFGKGGAERGFCWILQDFEEEGVAVEGNGWRHWKEGQKLGGGACQGQSSWSKITGAMDL</sequence>
<protein>
    <submittedName>
        <fullName evidence="1">Uncharacterized protein</fullName>
    </submittedName>
</protein>
<proteinExistence type="predicted"/>
<comment type="caution">
    <text evidence="1">The sequence shown here is derived from an EMBL/GenBank/DDBJ whole genome shotgun (WGS) entry which is preliminary data.</text>
</comment>
<dbReference type="Proteomes" id="UP001153365">
    <property type="component" value="Unassembled WGS sequence"/>
</dbReference>
<reference evidence="1" key="1">
    <citation type="submission" date="2022-06" db="EMBL/GenBank/DDBJ databases">
        <authorList>
            <consortium name="SYNGENTA / RWTH Aachen University"/>
        </authorList>
    </citation>
    <scope>NUCLEOTIDE SEQUENCE</scope>
</reference>